<evidence type="ECO:0000313" key="1">
    <source>
        <dbReference type="EMBL" id="KMZ58272.1"/>
    </source>
</evidence>
<protein>
    <recommendedName>
        <fullName evidence="3">TITAN-like protein</fullName>
    </recommendedName>
</protein>
<organism evidence="1 2">
    <name type="scientific">Zostera marina</name>
    <name type="common">Eelgrass</name>
    <dbReference type="NCBI Taxonomy" id="29655"/>
    <lineage>
        <taxon>Eukaryota</taxon>
        <taxon>Viridiplantae</taxon>
        <taxon>Streptophyta</taxon>
        <taxon>Embryophyta</taxon>
        <taxon>Tracheophyta</taxon>
        <taxon>Spermatophyta</taxon>
        <taxon>Magnoliopsida</taxon>
        <taxon>Liliopsida</taxon>
        <taxon>Zosteraceae</taxon>
        <taxon>Zostera</taxon>
    </lineage>
</organism>
<dbReference type="AlphaFoldDB" id="A0A0K9NQB6"/>
<dbReference type="InterPro" id="IPR028015">
    <property type="entry name" value="CCDC84-like"/>
</dbReference>
<reference evidence="2" key="1">
    <citation type="journal article" date="2016" name="Nature">
        <title>The genome of the seagrass Zostera marina reveals angiosperm adaptation to the sea.</title>
        <authorList>
            <person name="Olsen J.L."/>
            <person name="Rouze P."/>
            <person name="Verhelst B."/>
            <person name="Lin Y.-C."/>
            <person name="Bayer T."/>
            <person name="Collen J."/>
            <person name="Dattolo E."/>
            <person name="De Paoli E."/>
            <person name="Dittami S."/>
            <person name="Maumus F."/>
            <person name="Michel G."/>
            <person name="Kersting A."/>
            <person name="Lauritano C."/>
            <person name="Lohaus R."/>
            <person name="Toepel M."/>
            <person name="Tonon T."/>
            <person name="Vanneste K."/>
            <person name="Amirebrahimi M."/>
            <person name="Brakel J."/>
            <person name="Bostroem C."/>
            <person name="Chovatia M."/>
            <person name="Grimwood J."/>
            <person name="Jenkins J.W."/>
            <person name="Jueterbock A."/>
            <person name="Mraz A."/>
            <person name="Stam W.T."/>
            <person name="Tice H."/>
            <person name="Bornberg-Bauer E."/>
            <person name="Green P.J."/>
            <person name="Pearson G.A."/>
            <person name="Procaccini G."/>
            <person name="Duarte C.M."/>
            <person name="Schmutz J."/>
            <person name="Reusch T.B.H."/>
            <person name="Van de Peer Y."/>
        </authorList>
    </citation>
    <scope>NUCLEOTIDE SEQUENCE [LARGE SCALE GENOMIC DNA]</scope>
    <source>
        <strain evidence="2">cv. Finnish</strain>
    </source>
</reference>
<dbReference type="STRING" id="29655.A0A0K9NQB6"/>
<dbReference type="EMBL" id="LFYR01001962">
    <property type="protein sequence ID" value="KMZ58272.1"/>
    <property type="molecule type" value="Genomic_DNA"/>
</dbReference>
<evidence type="ECO:0000313" key="2">
    <source>
        <dbReference type="Proteomes" id="UP000036987"/>
    </source>
</evidence>
<proteinExistence type="predicted"/>
<dbReference type="PANTHER" id="PTHR31198">
    <property type="entry name" value="COILED-COIL DOMAIN-CONTAINING PROTEIN 84"/>
    <property type="match status" value="1"/>
</dbReference>
<dbReference type="Pfam" id="PF14968">
    <property type="entry name" value="CCDC84"/>
    <property type="match status" value="1"/>
</dbReference>
<sequence length="209" mass="23706">MGKPQTREKSKSKNFSSSSKSATFEFCKVCKLNNNQGRKHKYFPTHAKKVASLLSRFLQKLSDVKFFLTNPSFLLPNLAERGRLWCVFCELDLSDVGSTFVCGNVIYHLASVEHLKSVKSFLSKNGGGTDRTDSFRLIEFDVLKWEKKCKELSNFEQSSSGRFAASMHASSKGMRDVFRLVWELQGLEMLNQNLMLVVLPLQVEAFMGV</sequence>
<gene>
    <name evidence="1" type="ORF">ZOSMA_78G00400</name>
</gene>
<name>A0A0K9NQB6_ZOSMR</name>
<dbReference type="PANTHER" id="PTHR31198:SF1">
    <property type="entry name" value="CENTROSOMAL AT-AC SPLICING FACTOR"/>
    <property type="match status" value="1"/>
</dbReference>
<comment type="caution">
    <text evidence="1">The sequence shown here is derived from an EMBL/GenBank/DDBJ whole genome shotgun (WGS) entry which is preliminary data.</text>
</comment>
<accession>A0A0K9NQB6</accession>
<keyword evidence="2" id="KW-1185">Reference proteome</keyword>
<dbReference type="OrthoDB" id="1892805at2759"/>
<evidence type="ECO:0008006" key="3">
    <source>
        <dbReference type="Google" id="ProtNLM"/>
    </source>
</evidence>
<dbReference type="Proteomes" id="UP000036987">
    <property type="component" value="Unassembled WGS sequence"/>
</dbReference>